<dbReference type="Proteomes" id="UP000199701">
    <property type="component" value="Unassembled WGS sequence"/>
</dbReference>
<dbReference type="InterPro" id="IPR010982">
    <property type="entry name" value="Lambda_DNA-bd_dom_sf"/>
</dbReference>
<dbReference type="GO" id="GO:0003677">
    <property type="term" value="F:DNA binding"/>
    <property type="evidence" value="ECO:0007669"/>
    <property type="project" value="UniProtKB-KW"/>
</dbReference>
<organism evidence="3 4">
    <name type="scientific">[Clostridium] fimetarium</name>
    <dbReference type="NCBI Taxonomy" id="99656"/>
    <lineage>
        <taxon>Bacteria</taxon>
        <taxon>Bacillati</taxon>
        <taxon>Bacillota</taxon>
        <taxon>Clostridia</taxon>
        <taxon>Lachnospirales</taxon>
        <taxon>Lachnospiraceae</taxon>
    </lineage>
</organism>
<dbReference type="OrthoDB" id="9805654at2"/>
<dbReference type="AlphaFoldDB" id="A0A1I0R8C4"/>
<dbReference type="PANTHER" id="PTHR46558">
    <property type="entry name" value="TRACRIPTIONAL REGULATORY PROTEIN-RELATED-RELATED"/>
    <property type="match status" value="1"/>
</dbReference>
<dbReference type="Pfam" id="PF01381">
    <property type="entry name" value="HTH_3"/>
    <property type="match status" value="1"/>
</dbReference>
<dbReference type="SUPFAM" id="SSF47413">
    <property type="entry name" value="lambda repressor-like DNA-binding domains"/>
    <property type="match status" value="1"/>
</dbReference>
<dbReference type="RefSeq" id="WP_092455514.1">
    <property type="nucleotide sequence ID" value="NZ_FOJI01000012.1"/>
</dbReference>
<dbReference type="Gene3D" id="1.10.260.40">
    <property type="entry name" value="lambda repressor-like DNA-binding domains"/>
    <property type="match status" value="1"/>
</dbReference>
<dbReference type="STRING" id="99656.SAMN05421659_112129"/>
<gene>
    <name evidence="3" type="ORF">SAMN05421659_112129</name>
</gene>
<proteinExistence type="predicted"/>
<dbReference type="CDD" id="cd00093">
    <property type="entry name" value="HTH_XRE"/>
    <property type="match status" value="1"/>
</dbReference>
<dbReference type="SMART" id="SM00530">
    <property type="entry name" value="HTH_XRE"/>
    <property type="match status" value="1"/>
</dbReference>
<accession>A0A1I0R8C4</accession>
<evidence type="ECO:0000256" key="1">
    <source>
        <dbReference type="ARBA" id="ARBA00023125"/>
    </source>
</evidence>
<dbReference type="PROSITE" id="PS50943">
    <property type="entry name" value="HTH_CROC1"/>
    <property type="match status" value="1"/>
</dbReference>
<dbReference type="PANTHER" id="PTHR46558:SF11">
    <property type="entry name" value="HTH-TYPE TRANSCRIPTIONAL REGULATOR XRE"/>
    <property type="match status" value="1"/>
</dbReference>
<keyword evidence="4" id="KW-1185">Reference proteome</keyword>
<sequence>MGLGELIAELRMDKGLSQRELGKLVNKSDSAICNYEKGVHIPDAETISKIADCFDVSTDYLLKRTKFKYSIKHLNNHLSSDYTLGDLLNTIIQLDTNNRKRIVDYIGILTVINNVSKGPKQ</sequence>
<name>A0A1I0R8C4_9FIRM</name>
<keyword evidence="1" id="KW-0238">DNA-binding</keyword>
<evidence type="ECO:0000259" key="2">
    <source>
        <dbReference type="PROSITE" id="PS50943"/>
    </source>
</evidence>
<protein>
    <submittedName>
        <fullName evidence="3">Helix-turn-helix</fullName>
    </submittedName>
</protein>
<feature type="domain" description="HTH cro/C1-type" evidence="2">
    <location>
        <begin position="7"/>
        <end position="61"/>
    </location>
</feature>
<dbReference type="EMBL" id="FOJI01000012">
    <property type="protein sequence ID" value="SEW36747.1"/>
    <property type="molecule type" value="Genomic_DNA"/>
</dbReference>
<evidence type="ECO:0000313" key="4">
    <source>
        <dbReference type="Proteomes" id="UP000199701"/>
    </source>
</evidence>
<evidence type="ECO:0000313" key="3">
    <source>
        <dbReference type="EMBL" id="SEW36747.1"/>
    </source>
</evidence>
<dbReference type="InterPro" id="IPR001387">
    <property type="entry name" value="Cro/C1-type_HTH"/>
</dbReference>
<reference evidence="3 4" key="1">
    <citation type="submission" date="2016-10" db="EMBL/GenBank/DDBJ databases">
        <authorList>
            <person name="de Groot N.N."/>
        </authorList>
    </citation>
    <scope>NUCLEOTIDE SEQUENCE [LARGE SCALE GENOMIC DNA]</scope>
    <source>
        <strain evidence="3 4">DSM 9179</strain>
    </source>
</reference>